<reference evidence="2 3" key="1">
    <citation type="submission" date="2020-06" db="EMBL/GenBank/DDBJ databases">
        <title>Transcriptomic and genomic resources for Thalictrum thalictroides and T. hernandezii: Facilitating candidate gene discovery in an emerging model plant lineage.</title>
        <authorList>
            <person name="Arias T."/>
            <person name="Riano-Pachon D.M."/>
            <person name="Di Stilio V.S."/>
        </authorList>
    </citation>
    <scope>NUCLEOTIDE SEQUENCE [LARGE SCALE GENOMIC DNA]</scope>
    <source>
        <strain evidence="3">cv. WT478/WT964</strain>
        <tissue evidence="2">Leaves</tissue>
    </source>
</reference>
<proteinExistence type="predicted"/>
<accession>A0A7J6W079</accession>
<sequence length="147" mass="16448">MIKLQSKLKLVKTKLKEWSKQNFSDLQNQVLKAREDLERIQLAIQTHPLDTNLAVLENEALREYNLKAAAEESSAKQKPGCDWTVLGDGNAAFFHNKVKGNRARTSIHSIVTSQQATITDKEDIAAEFVSYYQNLLGSANNSPYPTG</sequence>
<dbReference type="AlphaFoldDB" id="A0A7J6W079"/>
<organism evidence="2 3">
    <name type="scientific">Thalictrum thalictroides</name>
    <name type="common">Rue-anemone</name>
    <name type="synonym">Anemone thalictroides</name>
    <dbReference type="NCBI Taxonomy" id="46969"/>
    <lineage>
        <taxon>Eukaryota</taxon>
        <taxon>Viridiplantae</taxon>
        <taxon>Streptophyta</taxon>
        <taxon>Embryophyta</taxon>
        <taxon>Tracheophyta</taxon>
        <taxon>Spermatophyta</taxon>
        <taxon>Magnoliopsida</taxon>
        <taxon>Ranunculales</taxon>
        <taxon>Ranunculaceae</taxon>
        <taxon>Thalictroideae</taxon>
        <taxon>Thalictrum</taxon>
    </lineage>
</organism>
<keyword evidence="1" id="KW-0175">Coiled coil</keyword>
<feature type="coiled-coil region" evidence="1">
    <location>
        <begin position="1"/>
        <end position="43"/>
    </location>
</feature>
<evidence type="ECO:0000313" key="2">
    <source>
        <dbReference type="EMBL" id="KAF5189890.1"/>
    </source>
</evidence>
<dbReference type="EMBL" id="JABWDY010024887">
    <property type="protein sequence ID" value="KAF5189890.1"/>
    <property type="molecule type" value="Genomic_DNA"/>
</dbReference>
<gene>
    <name evidence="2" type="ORF">FRX31_020523</name>
</gene>
<protein>
    <submittedName>
        <fullName evidence="2">Uncharacterized protein</fullName>
    </submittedName>
</protein>
<evidence type="ECO:0000256" key="1">
    <source>
        <dbReference type="SAM" id="Coils"/>
    </source>
</evidence>
<dbReference type="OrthoDB" id="1096981at2759"/>
<dbReference type="Proteomes" id="UP000554482">
    <property type="component" value="Unassembled WGS sequence"/>
</dbReference>
<name>A0A7J6W079_THATH</name>
<keyword evidence="3" id="KW-1185">Reference proteome</keyword>
<evidence type="ECO:0000313" key="3">
    <source>
        <dbReference type="Proteomes" id="UP000554482"/>
    </source>
</evidence>
<comment type="caution">
    <text evidence="2">The sequence shown here is derived from an EMBL/GenBank/DDBJ whole genome shotgun (WGS) entry which is preliminary data.</text>
</comment>